<sequence length="181" mass="21038">MAKSSSTSSSSDSLIEQELQFLKRLFKKYEKKESVSKKEKSKSKTEKSKREEKSKGKVSGSRNKGKAILSSHHLMRSYVIDWKFSGKEEFNFWELFEFQGWMEFLSLSKPCYENLVKEFYGSLKAIGSEALSVKIKGETKLLSYTDLSEIYRIPNNGSRVAKIKDISRVEGYRKKEYKENH</sequence>
<dbReference type="EMBL" id="KK914329">
    <property type="protein sequence ID" value="KDP40437.1"/>
    <property type="molecule type" value="Genomic_DNA"/>
</dbReference>
<proteinExistence type="predicted"/>
<gene>
    <name evidence="2" type="ORF">JCGZ_03852</name>
</gene>
<dbReference type="AlphaFoldDB" id="A0A067KWA1"/>
<keyword evidence="3" id="KW-1185">Reference proteome</keyword>
<feature type="region of interest" description="Disordered" evidence="1">
    <location>
        <begin position="30"/>
        <end position="64"/>
    </location>
</feature>
<evidence type="ECO:0000256" key="1">
    <source>
        <dbReference type="SAM" id="MobiDB-lite"/>
    </source>
</evidence>
<reference evidence="2 3" key="1">
    <citation type="journal article" date="2014" name="PLoS ONE">
        <title>Global Analysis of Gene Expression Profiles in Physic Nut (Jatropha curcas L.) Seedlings Exposed to Salt Stress.</title>
        <authorList>
            <person name="Zhang L."/>
            <person name="Zhang C."/>
            <person name="Wu P."/>
            <person name="Chen Y."/>
            <person name="Li M."/>
            <person name="Jiang H."/>
            <person name="Wu G."/>
        </authorList>
    </citation>
    <scope>NUCLEOTIDE SEQUENCE [LARGE SCALE GENOMIC DNA]</scope>
    <source>
        <strain evidence="3">cv. GZQX0401</strain>
        <tissue evidence="2">Young leaves</tissue>
    </source>
</reference>
<evidence type="ECO:0000313" key="3">
    <source>
        <dbReference type="Proteomes" id="UP000027138"/>
    </source>
</evidence>
<feature type="compositionally biased region" description="Basic and acidic residues" evidence="1">
    <location>
        <begin position="30"/>
        <end position="55"/>
    </location>
</feature>
<name>A0A067KWA1_JATCU</name>
<organism evidence="2 3">
    <name type="scientific">Jatropha curcas</name>
    <name type="common">Barbados nut</name>
    <dbReference type="NCBI Taxonomy" id="180498"/>
    <lineage>
        <taxon>Eukaryota</taxon>
        <taxon>Viridiplantae</taxon>
        <taxon>Streptophyta</taxon>
        <taxon>Embryophyta</taxon>
        <taxon>Tracheophyta</taxon>
        <taxon>Spermatophyta</taxon>
        <taxon>Magnoliopsida</taxon>
        <taxon>eudicotyledons</taxon>
        <taxon>Gunneridae</taxon>
        <taxon>Pentapetalae</taxon>
        <taxon>rosids</taxon>
        <taxon>fabids</taxon>
        <taxon>Malpighiales</taxon>
        <taxon>Euphorbiaceae</taxon>
        <taxon>Crotonoideae</taxon>
        <taxon>Jatropheae</taxon>
        <taxon>Jatropha</taxon>
    </lineage>
</organism>
<accession>A0A067KWA1</accession>
<evidence type="ECO:0000313" key="2">
    <source>
        <dbReference type="EMBL" id="KDP40437.1"/>
    </source>
</evidence>
<dbReference type="Proteomes" id="UP000027138">
    <property type="component" value="Unassembled WGS sequence"/>
</dbReference>
<protein>
    <submittedName>
        <fullName evidence="2">Uncharacterized protein</fullName>
    </submittedName>
</protein>